<keyword evidence="1" id="KW-0808">Transferase</keyword>
<keyword evidence="2" id="KW-1185">Reference proteome</keyword>
<organism evidence="1 2">
    <name type="scientific">Limosa lapponica baueri</name>
    <dbReference type="NCBI Taxonomy" id="1758121"/>
    <lineage>
        <taxon>Eukaryota</taxon>
        <taxon>Metazoa</taxon>
        <taxon>Chordata</taxon>
        <taxon>Craniata</taxon>
        <taxon>Vertebrata</taxon>
        <taxon>Euteleostomi</taxon>
        <taxon>Archelosauria</taxon>
        <taxon>Archosauria</taxon>
        <taxon>Dinosauria</taxon>
        <taxon>Saurischia</taxon>
        <taxon>Theropoda</taxon>
        <taxon>Coelurosauria</taxon>
        <taxon>Aves</taxon>
        <taxon>Neognathae</taxon>
        <taxon>Neoaves</taxon>
        <taxon>Charadriiformes</taxon>
        <taxon>Scolopacidae</taxon>
        <taxon>Limosa</taxon>
    </lineage>
</organism>
<keyword evidence="1" id="KW-0418">Kinase</keyword>
<dbReference type="GO" id="GO:0061343">
    <property type="term" value="P:cell adhesion involved in heart morphogenesis"/>
    <property type="evidence" value="ECO:0007669"/>
    <property type="project" value="TreeGrafter"/>
</dbReference>
<dbReference type="PANTHER" id="PTHR33395:SF22">
    <property type="entry name" value="REVERSE TRANSCRIPTASE DOMAIN-CONTAINING PROTEIN"/>
    <property type="match status" value="1"/>
</dbReference>
<dbReference type="Proteomes" id="UP000233556">
    <property type="component" value="Unassembled WGS sequence"/>
</dbReference>
<dbReference type="EMBL" id="KZ512026">
    <property type="protein sequence ID" value="PKU31956.1"/>
    <property type="molecule type" value="Genomic_DNA"/>
</dbReference>
<dbReference type="GO" id="GO:0007508">
    <property type="term" value="P:larval heart development"/>
    <property type="evidence" value="ECO:0007669"/>
    <property type="project" value="TreeGrafter"/>
</dbReference>
<evidence type="ECO:0000313" key="2">
    <source>
        <dbReference type="Proteomes" id="UP000233556"/>
    </source>
</evidence>
<dbReference type="GO" id="GO:0031012">
    <property type="term" value="C:extracellular matrix"/>
    <property type="evidence" value="ECO:0007669"/>
    <property type="project" value="TreeGrafter"/>
</dbReference>
<dbReference type="AlphaFoldDB" id="A0A2I0TDW0"/>
<accession>A0A2I0TDW0</accession>
<proteinExistence type="predicted"/>
<sequence>MASRHPCSSPELPAPSFKGYKLSFLPEFQPKLSVQPGQSSSLLARLSARGDGLLLQLKDFLLEDCLALLDSVVLQDCLPKYFVNQALKQAKVCPPEVQVWDHLASIEDMATHVSVIYRPYENVLYSSIACKEPMRKGAVLDLILTNKEGLVGNVKHKDSLGRSDHEMIEFTILRAVKRVCSKFTTLDFRRADFGLLWDLIGRVTWEKVLEGRGAQGSWLVFKDHLLQAQEKCIAKK</sequence>
<dbReference type="GO" id="GO:0016301">
    <property type="term" value="F:kinase activity"/>
    <property type="evidence" value="ECO:0007669"/>
    <property type="project" value="UniProtKB-KW"/>
</dbReference>
<gene>
    <name evidence="1" type="ORF">llap_17740</name>
</gene>
<reference evidence="2" key="1">
    <citation type="submission" date="2017-11" db="EMBL/GenBank/DDBJ databases">
        <authorList>
            <person name="Lima N.C."/>
            <person name="Parody-Merino A.M."/>
            <person name="Battley P.F."/>
            <person name="Fidler A.E."/>
            <person name="Prosdocimi F."/>
        </authorList>
    </citation>
    <scope>NUCLEOTIDE SEQUENCE [LARGE SCALE GENOMIC DNA]</scope>
</reference>
<dbReference type="PANTHER" id="PTHR33395">
    <property type="entry name" value="TRANSCRIPTASE, PUTATIVE-RELATED-RELATED"/>
    <property type="match status" value="1"/>
</dbReference>
<dbReference type="OrthoDB" id="6118220at2759"/>
<reference evidence="2" key="2">
    <citation type="submission" date="2017-12" db="EMBL/GenBank/DDBJ databases">
        <title>Genome sequence of the Bar-tailed Godwit (Limosa lapponica baueri).</title>
        <authorList>
            <person name="Lima N.C.B."/>
            <person name="Parody-Merino A.M."/>
            <person name="Battley P.F."/>
            <person name="Fidler A.E."/>
            <person name="Prosdocimi F."/>
        </authorList>
    </citation>
    <scope>NUCLEOTIDE SEQUENCE [LARGE SCALE GENOMIC DNA]</scope>
</reference>
<name>A0A2I0TDW0_LIMLA</name>
<evidence type="ECO:0000313" key="1">
    <source>
        <dbReference type="EMBL" id="PKU31956.1"/>
    </source>
</evidence>
<protein>
    <submittedName>
        <fullName evidence="1">Glycerol kinase</fullName>
    </submittedName>
</protein>